<evidence type="ECO:0000313" key="1">
    <source>
        <dbReference type="EMBL" id="KAI7995253.1"/>
    </source>
</evidence>
<protein>
    <submittedName>
        <fullName evidence="1">Uncharacterized protein</fullName>
    </submittedName>
</protein>
<keyword evidence="2" id="KW-1185">Reference proteome</keyword>
<evidence type="ECO:0000313" key="2">
    <source>
        <dbReference type="Proteomes" id="UP001060215"/>
    </source>
</evidence>
<reference evidence="1 2" key="1">
    <citation type="journal article" date="2022" name="Plant J.">
        <title>Chromosome-level genome of Camellia lanceoleosa provides a valuable resource for understanding genome evolution and self-incompatibility.</title>
        <authorList>
            <person name="Gong W."/>
            <person name="Xiao S."/>
            <person name="Wang L."/>
            <person name="Liao Z."/>
            <person name="Chang Y."/>
            <person name="Mo W."/>
            <person name="Hu G."/>
            <person name="Li W."/>
            <person name="Zhao G."/>
            <person name="Zhu H."/>
            <person name="Hu X."/>
            <person name="Ji K."/>
            <person name="Xiang X."/>
            <person name="Song Q."/>
            <person name="Yuan D."/>
            <person name="Jin S."/>
            <person name="Zhang L."/>
        </authorList>
    </citation>
    <scope>NUCLEOTIDE SEQUENCE [LARGE SCALE GENOMIC DNA]</scope>
    <source>
        <strain evidence="1">SQ_2022a</strain>
    </source>
</reference>
<proteinExistence type="predicted"/>
<organism evidence="1 2">
    <name type="scientific">Camellia lanceoleosa</name>
    <dbReference type="NCBI Taxonomy" id="1840588"/>
    <lineage>
        <taxon>Eukaryota</taxon>
        <taxon>Viridiplantae</taxon>
        <taxon>Streptophyta</taxon>
        <taxon>Embryophyta</taxon>
        <taxon>Tracheophyta</taxon>
        <taxon>Spermatophyta</taxon>
        <taxon>Magnoliopsida</taxon>
        <taxon>eudicotyledons</taxon>
        <taxon>Gunneridae</taxon>
        <taxon>Pentapetalae</taxon>
        <taxon>asterids</taxon>
        <taxon>Ericales</taxon>
        <taxon>Theaceae</taxon>
        <taxon>Camellia</taxon>
    </lineage>
</organism>
<name>A0ACC0G3T4_9ERIC</name>
<dbReference type="EMBL" id="CM045769">
    <property type="protein sequence ID" value="KAI7995253.1"/>
    <property type="molecule type" value="Genomic_DNA"/>
</dbReference>
<dbReference type="Proteomes" id="UP001060215">
    <property type="component" value="Chromosome 12"/>
</dbReference>
<gene>
    <name evidence="1" type="ORF">LOK49_LG11G00686</name>
</gene>
<accession>A0ACC0G3T4</accession>
<sequence>MKGRQKEIMVVGGVKRGDCGRGLYKTVAMVGVGDAVVGRVEGRTCGVRMGKEGQQQVVDAKVAKGRKNEEMKRYSSLVNSHTMFCNFIFSFHLYCHFENISIDLQ</sequence>
<comment type="caution">
    <text evidence="1">The sequence shown here is derived from an EMBL/GenBank/DDBJ whole genome shotgun (WGS) entry which is preliminary data.</text>
</comment>